<accession>A0A410DWK5</accession>
<feature type="domain" description="N-acetyltransferase" evidence="1">
    <location>
        <begin position="3"/>
        <end position="149"/>
    </location>
</feature>
<dbReference type="InterPro" id="IPR016181">
    <property type="entry name" value="Acyl_CoA_acyltransferase"/>
</dbReference>
<name>A0A410DWK5_9CLOT</name>
<dbReference type="CDD" id="cd04301">
    <property type="entry name" value="NAT_SF"/>
    <property type="match status" value="1"/>
</dbReference>
<dbReference type="EMBL" id="CP025746">
    <property type="protein sequence ID" value="QAA33368.1"/>
    <property type="molecule type" value="Genomic_DNA"/>
</dbReference>
<dbReference type="GO" id="GO:0016747">
    <property type="term" value="F:acyltransferase activity, transferring groups other than amino-acyl groups"/>
    <property type="evidence" value="ECO:0007669"/>
    <property type="project" value="InterPro"/>
</dbReference>
<proteinExistence type="predicted"/>
<dbReference type="Gene3D" id="3.40.630.30">
    <property type="match status" value="1"/>
</dbReference>
<dbReference type="InterPro" id="IPR052777">
    <property type="entry name" value="Acetyltransferase_Enz"/>
</dbReference>
<protein>
    <submittedName>
        <fullName evidence="2">GNAT family N-acetyltransferase</fullName>
    </submittedName>
</protein>
<evidence type="ECO:0000313" key="2">
    <source>
        <dbReference type="EMBL" id="QAA33368.1"/>
    </source>
</evidence>
<dbReference type="PANTHER" id="PTHR43305:SF1">
    <property type="entry name" value="FAMILY N-ACETYLTRANSFERASE, PUTATIVE (AFU_ORTHOLOGUE AFUA_2G01380)-RELATED"/>
    <property type="match status" value="1"/>
</dbReference>
<dbReference type="OrthoDB" id="67353at2"/>
<dbReference type="PROSITE" id="PS51186">
    <property type="entry name" value="GNAT"/>
    <property type="match status" value="1"/>
</dbReference>
<evidence type="ECO:0000259" key="1">
    <source>
        <dbReference type="PROSITE" id="PS51186"/>
    </source>
</evidence>
<keyword evidence="3" id="KW-1185">Reference proteome</keyword>
<gene>
    <name evidence="2" type="ORF">C1I91_17895</name>
</gene>
<dbReference type="AlphaFoldDB" id="A0A410DWK5"/>
<organism evidence="2 3">
    <name type="scientific">Clostridium manihotivorum</name>
    <dbReference type="NCBI Taxonomy" id="2320868"/>
    <lineage>
        <taxon>Bacteria</taxon>
        <taxon>Bacillati</taxon>
        <taxon>Bacillota</taxon>
        <taxon>Clostridia</taxon>
        <taxon>Eubacteriales</taxon>
        <taxon>Clostridiaceae</taxon>
        <taxon>Clostridium</taxon>
    </lineage>
</organism>
<dbReference type="RefSeq" id="WP_128214091.1">
    <property type="nucleotide sequence ID" value="NZ_CP025746.1"/>
</dbReference>
<evidence type="ECO:0000313" key="3">
    <source>
        <dbReference type="Proteomes" id="UP000286268"/>
    </source>
</evidence>
<reference evidence="2 3" key="1">
    <citation type="submission" date="2018-01" db="EMBL/GenBank/DDBJ databases">
        <title>Genome Sequencing and Assembly of Anaerobacter polyendosporus strain CT4.</title>
        <authorList>
            <person name="Tachaapaikoon C."/>
            <person name="Sutheeworapong S."/>
            <person name="Jenjaroenpun P."/>
            <person name="Wongsurawat T."/>
            <person name="Nookeaw I."/>
            <person name="Cheawchanlertfa P."/>
            <person name="Kosugi A."/>
            <person name="Cheevadhanarak S."/>
            <person name="Ratanakhanokchai K."/>
        </authorList>
    </citation>
    <scope>NUCLEOTIDE SEQUENCE [LARGE SCALE GENOMIC DNA]</scope>
    <source>
        <strain evidence="2 3">CT4</strain>
    </source>
</reference>
<dbReference type="PANTHER" id="PTHR43305">
    <property type="entry name" value="FAMILY N-ACETYLTRANSFERASE, PUTATIVE (AFU_ORTHOLOGUE AFUA_2G01380)-RELATED"/>
    <property type="match status" value="1"/>
</dbReference>
<dbReference type="SUPFAM" id="SSF55729">
    <property type="entry name" value="Acyl-CoA N-acyltransferases (Nat)"/>
    <property type="match status" value="1"/>
</dbReference>
<sequence>MKILLRDPNSKDAIELTEELSVVLKSITGASGKSSFNPSDVMVPRALFAIAYDNDDNPIGCGAIRPITDTIAEVKRMYSRPNSKGVGTAILKYLEAEATSLGYKKLYVETRVINKNAVDFYIRKGYITIPTYGKYINNKDAICFEKFIL</sequence>
<dbReference type="KEGG" id="cmah:C1I91_17895"/>
<dbReference type="Pfam" id="PF00583">
    <property type="entry name" value="Acetyltransf_1"/>
    <property type="match status" value="1"/>
</dbReference>
<dbReference type="Proteomes" id="UP000286268">
    <property type="component" value="Chromosome"/>
</dbReference>
<dbReference type="InterPro" id="IPR000182">
    <property type="entry name" value="GNAT_dom"/>
</dbReference>
<keyword evidence="2" id="KW-0808">Transferase</keyword>